<evidence type="ECO:0000256" key="1">
    <source>
        <dbReference type="SAM" id="SignalP"/>
    </source>
</evidence>
<keyword evidence="1" id="KW-0732">Signal</keyword>
<accession>A0A4U6V7Y1</accession>
<proteinExistence type="predicted"/>
<feature type="signal peptide" evidence="1">
    <location>
        <begin position="1"/>
        <end position="23"/>
    </location>
</feature>
<gene>
    <name evidence="2" type="ORF">SEVIR_3G007050v2</name>
</gene>
<dbReference type="EMBL" id="CM016554">
    <property type="protein sequence ID" value="TKW23743.1"/>
    <property type="molecule type" value="Genomic_DNA"/>
</dbReference>
<evidence type="ECO:0000313" key="2">
    <source>
        <dbReference type="EMBL" id="TKW23743.1"/>
    </source>
</evidence>
<keyword evidence="3" id="KW-1185">Reference proteome</keyword>
<organism evidence="2 3">
    <name type="scientific">Setaria viridis</name>
    <name type="common">Green bristlegrass</name>
    <name type="synonym">Setaria italica subsp. viridis</name>
    <dbReference type="NCBI Taxonomy" id="4556"/>
    <lineage>
        <taxon>Eukaryota</taxon>
        <taxon>Viridiplantae</taxon>
        <taxon>Streptophyta</taxon>
        <taxon>Embryophyta</taxon>
        <taxon>Tracheophyta</taxon>
        <taxon>Spermatophyta</taxon>
        <taxon>Magnoliopsida</taxon>
        <taxon>Liliopsida</taxon>
        <taxon>Poales</taxon>
        <taxon>Poaceae</taxon>
        <taxon>PACMAD clade</taxon>
        <taxon>Panicoideae</taxon>
        <taxon>Panicodae</taxon>
        <taxon>Paniceae</taxon>
        <taxon>Cenchrinae</taxon>
        <taxon>Setaria</taxon>
    </lineage>
</organism>
<dbReference type="Gramene" id="TKW23743">
    <property type="protein sequence ID" value="TKW23743"/>
    <property type="gene ID" value="SEVIR_3G007050v2"/>
</dbReference>
<evidence type="ECO:0000313" key="3">
    <source>
        <dbReference type="Proteomes" id="UP000298652"/>
    </source>
</evidence>
<protein>
    <submittedName>
        <fullName evidence="2">Uncharacterized protein</fullName>
    </submittedName>
</protein>
<dbReference type="AlphaFoldDB" id="A0A4U6V7Y1"/>
<sequence length="50" mass="5794">MVHFVRLLSQSSVCLFGWQVVSSRFSVSEKMATNRAMELTRMLLKLDTMK</sequence>
<feature type="chain" id="PRO_5020801263" evidence="1">
    <location>
        <begin position="24"/>
        <end position="50"/>
    </location>
</feature>
<dbReference type="Proteomes" id="UP000298652">
    <property type="component" value="Chromosome 3"/>
</dbReference>
<name>A0A4U6V7Y1_SETVI</name>
<reference evidence="2" key="1">
    <citation type="submission" date="2019-03" db="EMBL/GenBank/DDBJ databases">
        <title>WGS assembly of Setaria viridis.</title>
        <authorList>
            <person name="Huang P."/>
            <person name="Jenkins J."/>
            <person name="Grimwood J."/>
            <person name="Barry K."/>
            <person name="Healey A."/>
            <person name="Mamidi S."/>
            <person name="Sreedasyam A."/>
            <person name="Shu S."/>
            <person name="Feldman M."/>
            <person name="Wu J."/>
            <person name="Yu Y."/>
            <person name="Chen C."/>
            <person name="Johnson J."/>
            <person name="Rokhsar D."/>
            <person name="Baxter I."/>
            <person name="Schmutz J."/>
            <person name="Brutnell T."/>
            <person name="Kellogg E."/>
        </authorList>
    </citation>
    <scope>NUCLEOTIDE SEQUENCE [LARGE SCALE GENOMIC DNA]</scope>
</reference>